<keyword evidence="13" id="KW-1185">Reference proteome</keyword>
<keyword evidence="7" id="KW-0233">DNA recombination</keyword>
<dbReference type="InterPro" id="IPR013762">
    <property type="entry name" value="Integrase-like_cat_sf"/>
</dbReference>
<dbReference type="OrthoDB" id="9801717at2"/>
<proteinExistence type="predicted"/>
<accession>L8JVS4</accession>
<evidence type="ECO:0000259" key="11">
    <source>
        <dbReference type="PROSITE" id="PS51900"/>
    </source>
</evidence>
<dbReference type="InterPro" id="IPR050090">
    <property type="entry name" value="Tyrosine_recombinase_XerCD"/>
</dbReference>
<evidence type="ECO:0000256" key="1">
    <source>
        <dbReference type="ARBA" id="ARBA00004496"/>
    </source>
</evidence>
<sequence length="329" mass="38617">MESLVIPKNDQALFTLPEVENEITYFLDHLAFVKRYSSHTITAYKTDLLQFQRFFKQSLLLATHRDVREFLMWLVSKGYSLNTVNRKLEVLKSFYRYYWRHGYIEASPCWKLRHFQYSKRRGKFIPVDNIINVLDNINPGENIKLIRDQLILELLYYTGCRASEIINLQKQNINYCKGEIKVTGKGKRERIVFVNSKIIDLIKTYRSKCKHGDKGVFLFCSDKGQQIYPMFVWRVVRKYFKPDELKINTSAHVLRHSIATHLYHNGTPLHSIKNLLGHRSLKTTVLYLHFGPEHLKKVYTKAHPKEVMYNSIQCSCGTLSQATTVGLCE</sequence>
<evidence type="ECO:0000256" key="8">
    <source>
        <dbReference type="ARBA" id="ARBA00023306"/>
    </source>
</evidence>
<evidence type="ECO:0000259" key="10">
    <source>
        <dbReference type="PROSITE" id="PS51898"/>
    </source>
</evidence>
<keyword evidence="8" id="KW-0131">Cell cycle</keyword>
<dbReference type="PANTHER" id="PTHR30349:SF77">
    <property type="entry name" value="TYROSINE RECOMBINASE XERC"/>
    <property type="match status" value="1"/>
</dbReference>
<keyword evidence="5" id="KW-0229">DNA integration</keyword>
<dbReference type="GO" id="GO:0003677">
    <property type="term" value="F:DNA binding"/>
    <property type="evidence" value="ECO:0007669"/>
    <property type="project" value="UniProtKB-UniRule"/>
</dbReference>
<evidence type="ECO:0000256" key="5">
    <source>
        <dbReference type="ARBA" id="ARBA00022908"/>
    </source>
</evidence>
<name>L8JVS4_9BACT</name>
<feature type="domain" description="Tyr recombinase" evidence="10">
    <location>
        <begin position="120"/>
        <end position="300"/>
    </location>
</feature>
<dbReference type="GO" id="GO:0015074">
    <property type="term" value="P:DNA integration"/>
    <property type="evidence" value="ECO:0007669"/>
    <property type="project" value="UniProtKB-KW"/>
</dbReference>
<gene>
    <name evidence="12" type="ORF">C900_02299</name>
</gene>
<comment type="subcellular location">
    <subcellularLocation>
        <location evidence="1">Cytoplasm</location>
    </subcellularLocation>
</comment>
<dbReference type="PANTHER" id="PTHR30349">
    <property type="entry name" value="PHAGE INTEGRASE-RELATED"/>
    <property type="match status" value="1"/>
</dbReference>
<dbReference type="Pfam" id="PF02899">
    <property type="entry name" value="Phage_int_SAM_1"/>
    <property type="match status" value="1"/>
</dbReference>
<keyword evidence="2" id="KW-0963">Cytoplasm</keyword>
<dbReference type="EMBL" id="AMZN01000033">
    <property type="protein sequence ID" value="ELR71714.1"/>
    <property type="molecule type" value="Genomic_DNA"/>
</dbReference>
<evidence type="ECO:0000256" key="2">
    <source>
        <dbReference type="ARBA" id="ARBA00022490"/>
    </source>
</evidence>
<protein>
    <submittedName>
        <fullName evidence="12">Integrase, site-specific recombinase</fullName>
    </submittedName>
</protein>
<dbReference type="PROSITE" id="PS51898">
    <property type="entry name" value="TYR_RECOMBINASE"/>
    <property type="match status" value="1"/>
</dbReference>
<keyword evidence="3" id="KW-0132">Cell division</keyword>
<evidence type="ECO:0000256" key="4">
    <source>
        <dbReference type="ARBA" id="ARBA00022829"/>
    </source>
</evidence>
<comment type="caution">
    <text evidence="12">The sequence shown here is derived from an EMBL/GenBank/DDBJ whole genome shotgun (WGS) entry which is preliminary data.</text>
</comment>
<dbReference type="InterPro" id="IPR002104">
    <property type="entry name" value="Integrase_catalytic"/>
</dbReference>
<dbReference type="SUPFAM" id="SSF56349">
    <property type="entry name" value="DNA breaking-rejoining enzymes"/>
    <property type="match status" value="1"/>
</dbReference>
<evidence type="ECO:0000256" key="3">
    <source>
        <dbReference type="ARBA" id="ARBA00022618"/>
    </source>
</evidence>
<dbReference type="InterPro" id="IPR044068">
    <property type="entry name" value="CB"/>
</dbReference>
<dbReference type="AlphaFoldDB" id="L8JVS4"/>
<dbReference type="Pfam" id="PF00589">
    <property type="entry name" value="Phage_integrase"/>
    <property type="match status" value="1"/>
</dbReference>
<keyword evidence="4" id="KW-0159">Chromosome partition</keyword>
<dbReference type="InterPro" id="IPR004107">
    <property type="entry name" value="Integrase_SAM-like_N"/>
</dbReference>
<dbReference type="GO" id="GO:0051301">
    <property type="term" value="P:cell division"/>
    <property type="evidence" value="ECO:0007669"/>
    <property type="project" value="UniProtKB-KW"/>
</dbReference>
<keyword evidence="6 9" id="KW-0238">DNA-binding</keyword>
<dbReference type="InterPro" id="IPR011010">
    <property type="entry name" value="DNA_brk_join_enz"/>
</dbReference>
<dbReference type="STRING" id="1237149.C900_02299"/>
<dbReference type="eggNOG" id="COG4974">
    <property type="taxonomic scope" value="Bacteria"/>
</dbReference>
<reference evidence="12 13" key="1">
    <citation type="submission" date="2012-12" db="EMBL/GenBank/DDBJ databases">
        <title>Genome assembly of Fulvivirga imtechensis AK7.</title>
        <authorList>
            <person name="Nupur N."/>
            <person name="Khatri I."/>
            <person name="Kumar R."/>
            <person name="Subramanian S."/>
            <person name="Pinnaka A."/>
        </authorList>
    </citation>
    <scope>NUCLEOTIDE SEQUENCE [LARGE SCALE GENOMIC DNA]</scope>
    <source>
        <strain evidence="12 13">AK7</strain>
    </source>
</reference>
<dbReference type="GO" id="GO:0005737">
    <property type="term" value="C:cytoplasm"/>
    <property type="evidence" value="ECO:0007669"/>
    <property type="project" value="UniProtKB-SubCell"/>
</dbReference>
<dbReference type="Gene3D" id="1.10.443.10">
    <property type="entry name" value="Intergrase catalytic core"/>
    <property type="match status" value="1"/>
</dbReference>
<evidence type="ECO:0000313" key="13">
    <source>
        <dbReference type="Proteomes" id="UP000011135"/>
    </source>
</evidence>
<evidence type="ECO:0000256" key="9">
    <source>
        <dbReference type="PROSITE-ProRule" id="PRU01248"/>
    </source>
</evidence>
<evidence type="ECO:0000313" key="12">
    <source>
        <dbReference type="EMBL" id="ELR71714.1"/>
    </source>
</evidence>
<dbReference type="Gene3D" id="1.10.150.130">
    <property type="match status" value="1"/>
</dbReference>
<dbReference type="GO" id="GO:0006310">
    <property type="term" value="P:DNA recombination"/>
    <property type="evidence" value="ECO:0007669"/>
    <property type="project" value="UniProtKB-KW"/>
</dbReference>
<feature type="domain" description="Core-binding (CB)" evidence="11">
    <location>
        <begin position="17"/>
        <end position="99"/>
    </location>
</feature>
<dbReference type="PROSITE" id="PS51900">
    <property type="entry name" value="CB"/>
    <property type="match status" value="1"/>
</dbReference>
<evidence type="ECO:0000256" key="6">
    <source>
        <dbReference type="ARBA" id="ARBA00023125"/>
    </source>
</evidence>
<dbReference type="InterPro" id="IPR010998">
    <property type="entry name" value="Integrase_recombinase_N"/>
</dbReference>
<organism evidence="12 13">
    <name type="scientific">Fulvivirga imtechensis AK7</name>
    <dbReference type="NCBI Taxonomy" id="1237149"/>
    <lineage>
        <taxon>Bacteria</taxon>
        <taxon>Pseudomonadati</taxon>
        <taxon>Bacteroidota</taxon>
        <taxon>Cytophagia</taxon>
        <taxon>Cytophagales</taxon>
        <taxon>Fulvivirgaceae</taxon>
        <taxon>Fulvivirga</taxon>
    </lineage>
</organism>
<dbReference type="GO" id="GO:0007059">
    <property type="term" value="P:chromosome segregation"/>
    <property type="evidence" value="ECO:0007669"/>
    <property type="project" value="UniProtKB-KW"/>
</dbReference>
<dbReference type="RefSeq" id="WP_009579690.1">
    <property type="nucleotide sequence ID" value="NZ_AMZN01000033.1"/>
</dbReference>
<dbReference type="Proteomes" id="UP000011135">
    <property type="component" value="Unassembled WGS sequence"/>
</dbReference>
<evidence type="ECO:0000256" key="7">
    <source>
        <dbReference type="ARBA" id="ARBA00023172"/>
    </source>
</evidence>